<evidence type="ECO:0000256" key="2">
    <source>
        <dbReference type="SAM" id="SignalP"/>
    </source>
</evidence>
<gene>
    <name evidence="3" type="primary">CSON004535</name>
</gene>
<feature type="signal peptide" evidence="2">
    <location>
        <begin position="1"/>
        <end position="23"/>
    </location>
</feature>
<proteinExistence type="predicted"/>
<dbReference type="VEuPathDB" id="VectorBase:CSON004535"/>
<protein>
    <submittedName>
        <fullName evidence="3">CSON004535 protein</fullName>
    </submittedName>
</protein>
<keyword evidence="1" id="KW-1133">Transmembrane helix</keyword>
<keyword evidence="1" id="KW-0812">Transmembrane</keyword>
<name>A0A336MP77_CULSO</name>
<feature type="chain" id="PRO_5016235779" evidence="2">
    <location>
        <begin position="24"/>
        <end position="116"/>
    </location>
</feature>
<accession>A0A336MP77</accession>
<sequence length="116" mass="12795">MTPKYFFAIAVLLVFTFAFEADALKCYLCGTSPGLQNCTENSFGSEMSCDFAPQNASCIKQWTGAQVIHRGCYVSGYCQSNSNCDECKSDLCNASNSLILPLVLINSLIFLLFRLF</sequence>
<dbReference type="AlphaFoldDB" id="A0A336MP77"/>
<organism evidence="3">
    <name type="scientific">Culicoides sonorensis</name>
    <name type="common">Biting midge</name>
    <dbReference type="NCBI Taxonomy" id="179676"/>
    <lineage>
        <taxon>Eukaryota</taxon>
        <taxon>Metazoa</taxon>
        <taxon>Ecdysozoa</taxon>
        <taxon>Arthropoda</taxon>
        <taxon>Hexapoda</taxon>
        <taxon>Insecta</taxon>
        <taxon>Pterygota</taxon>
        <taxon>Neoptera</taxon>
        <taxon>Endopterygota</taxon>
        <taxon>Diptera</taxon>
        <taxon>Nematocera</taxon>
        <taxon>Chironomoidea</taxon>
        <taxon>Ceratopogonidae</taxon>
        <taxon>Ceratopogoninae</taxon>
        <taxon>Culicoides</taxon>
        <taxon>Monoculicoides</taxon>
    </lineage>
</organism>
<keyword evidence="2" id="KW-0732">Signal</keyword>
<evidence type="ECO:0000313" key="3">
    <source>
        <dbReference type="EMBL" id="SSX32126.1"/>
    </source>
</evidence>
<dbReference type="EMBL" id="UFQT01001904">
    <property type="protein sequence ID" value="SSX32126.1"/>
    <property type="molecule type" value="Genomic_DNA"/>
</dbReference>
<reference evidence="3" key="1">
    <citation type="submission" date="2018-07" db="EMBL/GenBank/DDBJ databases">
        <authorList>
            <person name="Quirk P.G."/>
            <person name="Krulwich T.A."/>
        </authorList>
    </citation>
    <scope>NUCLEOTIDE SEQUENCE</scope>
</reference>
<feature type="transmembrane region" description="Helical" evidence="1">
    <location>
        <begin position="98"/>
        <end position="115"/>
    </location>
</feature>
<evidence type="ECO:0000256" key="1">
    <source>
        <dbReference type="SAM" id="Phobius"/>
    </source>
</evidence>
<keyword evidence="1" id="KW-0472">Membrane</keyword>